<dbReference type="InterPro" id="IPR039481">
    <property type="entry name" value="EXOC2/Sec5_N_dom"/>
</dbReference>
<gene>
    <name evidence="7" type="primary">Q6FM61</name>
</gene>
<comment type="similarity">
    <text evidence="1 4">Belongs to the SEC5 family.</text>
</comment>
<dbReference type="PANTHER" id="PTHR13043">
    <property type="entry name" value="EXOCYST COMPLEX COMPONENT SEC5"/>
    <property type="match status" value="1"/>
</dbReference>
<accession>A0A5K1K2I0</accession>
<dbReference type="AlphaFoldDB" id="A0A5K1K2I0"/>
<evidence type="ECO:0000256" key="4">
    <source>
        <dbReference type="RuleBase" id="RU365069"/>
    </source>
</evidence>
<dbReference type="PANTHER" id="PTHR13043:SF1">
    <property type="entry name" value="EXOCYST COMPLEX COMPONENT 2"/>
    <property type="match status" value="1"/>
</dbReference>
<comment type="subunit">
    <text evidence="4">Component of the exocyst complex.</text>
</comment>
<dbReference type="GO" id="GO:0000145">
    <property type="term" value="C:exocyst"/>
    <property type="evidence" value="ECO:0007669"/>
    <property type="project" value="UniProtKB-UniRule"/>
</dbReference>
<keyword evidence="3 4" id="KW-0268">Exocytosis</keyword>
<dbReference type="EMBL" id="LR727779">
    <property type="protein sequence ID" value="VWO99621.1"/>
    <property type="molecule type" value="Genomic_DNA"/>
</dbReference>
<evidence type="ECO:0000256" key="2">
    <source>
        <dbReference type="ARBA" id="ARBA00022448"/>
    </source>
</evidence>
<comment type="function">
    <text evidence="4">Component of the exocyst complex involved in the docking of exocytic vesicles with fusion sites on the plasma membrane.</text>
</comment>
<keyword evidence="4" id="KW-0653">Protein transport</keyword>
<dbReference type="InterPro" id="IPR029175">
    <property type="entry name" value="EXOC2/Sec5"/>
</dbReference>
<sequence length="935" mass="104092">MGRLNFDIDDDALLKAYKLSSSTATQWEEVDQDTDNAVLGLTGPGEIDTDPLGLGVTVDLRELDSETKAAVLITSKSFDPKTFLSVVHPNATYQDLSAGIAHLRSSLDSRSQAIRVLVEENFDRFVAVKASTDALYAEMKEGILADQTEFASQPLKKHLKAGAQKADQVFLPVLENAMKAQKLRTTLGVFDRSKFFFNLPSSLVECIEAGRYEAAMRDYKKGKILLETRPNQLLPVGTTKDGQSTESAVQQQKRILEKVWATVEKVMGQMRNELLAKLQEPSRSVEEQEKTIEILYEFNSSDDPAWTYFDAHHMHIMQNMKDVYATAVSAIQTLYDKAPVEPPDHASVNRELASQLQTCVQAIEAKQPDMVIGQDIWEAIHTMVKNVSEAMLTPLPNFWRISKSFMEGRYKKNAATSSRRSPSQCRIMALDIIKLYISLLSEFFMFSDMAVMSPGRVLTPPLFPRTSNSLTTAHHLMKVLGEIQDSVNDVTGMEISSEATSSLKSLLETARWKFEDLLVNAWLRDANIFYHLETWVGSTIDAYTTVYLSQMRVFQKQVTTSAFKIAGGVDLSTAASSSRQIKQNPIAPEFVTKIMKAFLDSLYAFLDGLVHLASDELPTSIVARTHLPLQTNSAPGSNPLELVKIEDADTRVLLVVSNFAHLQRALIPSMAVEFETAFNISLADEKNSLMAVVKELDKTLFESYFKPKSTAITGIVRNGILDPQMDWYETPQPKGECILLPAPHHTCLSNNLSRITEIRPYVYETLMYLVGIHAQVSAAAAPLLERTLNALVQDVADEALRCFRQVKRFGMGGMLRATLEIEFMHQTLSRYVTKAADETLSELYTRISQAYAKRPGDENLQAHLDGVKKTLSDARRATGIEFLCFRATKDRTKDKSRAPGAAAAASASGPGAPAGDEGRTRERSERRRERPRAVS</sequence>
<feature type="compositionally biased region" description="Basic and acidic residues" evidence="5">
    <location>
        <begin position="916"/>
        <end position="935"/>
    </location>
</feature>
<dbReference type="GO" id="GO:0006893">
    <property type="term" value="P:Golgi to plasma membrane transport"/>
    <property type="evidence" value="ECO:0007669"/>
    <property type="project" value="UniProtKB-UniRule"/>
</dbReference>
<name>A0A5K1K2I0_9APHY</name>
<dbReference type="GO" id="GO:0015031">
    <property type="term" value="P:protein transport"/>
    <property type="evidence" value="ECO:0007669"/>
    <property type="project" value="UniProtKB-KW"/>
</dbReference>
<protein>
    <recommendedName>
        <fullName evidence="4">Exocyst complex component SEC5</fullName>
    </recommendedName>
</protein>
<dbReference type="Pfam" id="PF15469">
    <property type="entry name" value="Sec5"/>
    <property type="match status" value="1"/>
</dbReference>
<dbReference type="GO" id="GO:0006887">
    <property type="term" value="P:exocytosis"/>
    <property type="evidence" value="ECO:0007669"/>
    <property type="project" value="UniProtKB-KW"/>
</dbReference>
<evidence type="ECO:0000313" key="7">
    <source>
        <dbReference type="EMBL" id="VWO99621.1"/>
    </source>
</evidence>
<keyword evidence="2 4" id="KW-0813">Transport</keyword>
<evidence type="ECO:0000259" key="6">
    <source>
        <dbReference type="Pfam" id="PF15469"/>
    </source>
</evidence>
<feature type="domain" description="Exocyst complex component EXOC2/Sec5 N-terminal" evidence="6">
    <location>
        <begin position="49"/>
        <end position="885"/>
    </location>
</feature>
<organism evidence="7">
    <name type="scientific">Ganoderma boninense</name>
    <dbReference type="NCBI Taxonomy" id="34458"/>
    <lineage>
        <taxon>Eukaryota</taxon>
        <taxon>Fungi</taxon>
        <taxon>Dikarya</taxon>
        <taxon>Basidiomycota</taxon>
        <taxon>Agaricomycotina</taxon>
        <taxon>Agaricomycetes</taxon>
        <taxon>Polyporales</taxon>
        <taxon>Polyporaceae</taxon>
        <taxon>Ganoderma</taxon>
    </lineage>
</organism>
<feature type="compositionally biased region" description="Low complexity" evidence="5">
    <location>
        <begin position="898"/>
        <end position="915"/>
    </location>
</feature>
<evidence type="ECO:0000256" key="3">
    <source>
        <dbReference type="ARBA" id="ARBA00022483"/>
    </source>
</evidence>
<feature type="region of interest" description="Disordered" evidence="5">
    <location>
        <begin position="891"/>
        <end position="935"/>
    </location>
</feature>
<evidence type="ECO:0000256" key="5">
    <source>
        <dbReference type="SAM" id="MobiDB-lite"/>
    </source>
</evidence>
<reference evidence="7" key="1">
    <citation type="submission" date="2019-10" db="EMBL/GenBank/DDBJ databases">
        <authorList>
            <person name="Nor Muhammad N."/>
        </authorList>
    </citation>
    <scope>NUCLEOTIDE SEQUENCE</scope>
</reference>
<proteinExistence type="inferred from homology"/>
<evidence type="ECO:0000256" key="1">
    <source>
        <dbReference type="ARBA" id="ARBA00010578"/>
    </source>
</evidence>